<dbReference type="RefSeq" id="WP_229113116.1">
    <property type="nucleotide sequence ID" value="NZ_CP064787.1"/>
</dbReference>
<dbReference type="InterPro" id="IPR058427">
    <property type="entry name" value="DUF8114"/>
</dbReference>
<sequence length="172" mass="18766">MGKVSIGLRGWRFDEEEVFDANGAIKPLAEMPPAPRRRVSRLTAILGNACDVCMVLEDDERHCNVASAVYGEPMHEVLLCAEHESDFFYWFRELGGEEYAGSAALADTFLEWIADGGCAPEDYGEIEHVDTEPDALPDAAAAGGIPSLEAELEEMDEGEREALDVDVGDLDT</sequence>
<name>A0A897N6C3_9EURY</name>
<dbReference type="Proteomes" id="UP000663525">
    <property type="component" value="Chromosome"/>
</dbReference>
<organism evidence="1 2">
    <name type="scientific">Halapricum desulfuricans</name>
    <dbReference type="NCBI Taxonomy" id="2841257"/>
    <lineage>
        <taxon>Archaea</taxon>
        <taxon>Methanobacteriati</taxon>
        <taxon>Methanobacteriota</taxon>
        <taxon>Stenosarchaea group</taxon>
        <taxon>Halobacteria</taxon>
        <taxon>Halobacteriales</taxon>
        <taxon>Haloarculaceae</taxon>
        <taxon>Halapricum</taxon>
    </lineage>
</organism>
<protein>
    <submittedName>
        <fullName evidence="1">Uncharacterized protein</fullName>
    </submittedName>
</protein>
<dbReference type="EMBL" id="CP064787">
    <property type="protein sequence ID" value="QSG06595.1"/>
    <property type="molecule type" value="Genomic_DNA"/>
</dbReference>
<accession>A0A897N6C3</accession>
<dbReference type="GeneID" id="68855829"/>
<proteinExistence type="predicted"/>
<reference evidence="1" key="1">
    <citation type="submission" date="2020-11" db="EMBL/GenBank/DDBJ databases">
        <title>Carbohydrate-dependent, anaerobic sulfur respiration: A novel catabolism in halophilic archaea.</title>
        <authorList>
            <person name="Sorokin D.Y."/>
            <person name="Messina E."/>
            <person name="Smedile F."/>
            <person name="La Cono V."/>
            <person name="Hallsworth J.E."/>
            <person name="Yakimov M.M."/>
        </authorList>
    </citation>
    <scope>NUCLEOTIDE SEQUENCE</scope>
    <source>
        <strain evidence="1">HSR12-1</strain>
    </source>
</reference>
<evidence type="ECO:0000313" key="2">
    <source>
        <dbReference type="Proteomes" id="UP000663525"/>
    </source>
</evidence>
<gene>
    <name evidence="1" type="ORF">HSR121_2266</name>
</gene>
<evidence type="ECO:0000313" key="1">
    <source>
        <dbReference type="EMBL" id="QSG06595.1"/>
    </source>
</evidence>
<dbReference type="AlphaFoldDB" id="A0A897N6C3"/>
<dbReference type="Pfam" id="PF26419">
    <property type="entry name" value="DUF8114"/>
    <property type="match status" value="1"/>
</dbReference>